<dbReference type="InterPro" id="IPR035906">
    <property type="entry name" value="MetI-like_sf"/>
</dbReference>
<reference evidence="11" key="1">
    <citation type="submission" date="2017-01" db="EMBL/GenBank/DDBJ databases">
        <authorList>
            <person name="Varghese N."/>
            <person name="Submissions S."/>
        </authorList>
    </citation>
    <scope>NUCLEOTIDE SEQUENCE [LARGE SCALE GENOMIC DNA]</scope>
    <source>
        <strain evidence="11">ATCC 12950</strain>
    </source>
</reference>
<protein>
    <submittedName>
        <fullName evidence="10">Phosphonate transport system permease protein</fullName>
    </submittedName>
</protein>
<sequence length="585" mass="60764">MLSAMAGWGPAMVSTTPATRAPATADPGPLRPPWSARALIAAGLLVAAVAVTWLTFWWIGLSPASLAAGLDDTARLLRRMWPPDLPRAGDVAWMIVETLLIAVAGTGLAALASVPLAFVAARTHKGPRRLRPPARAVIVLTRAVPTLAFAILFVRIFGLGPLAGALAVAVHSVGMIAKLLTDAVEEADPVPAEAARACGAGEVQVAVSSVLPRVFPALAGIVLYRLDINIRASAVLGVVGAGGIGVALQTALGSLNYHRAAGIICVIVVLVLLLELLSVTVRRTVLRPTVRRRTASRTSRRDLVGRDTGAAGRTAGDTTGTAALPGGRAPHDVGWDRGRVLRVAGAIATGVVFLVSLWSLDPDPGRLSGAWPNLRAVLTGMWPPAFSGDLLMAVLESLLMALGAAAVGAACGLVLALLTAVNTTPWRPLSAMVRVLLVVVRGIPDLVYALLFVAALGLGPYAGFLALWISSTALAAKFFADSLEQLDPLPHEALTSVGARRWQAFAAGIWPQFVPSFTGNGLFVADLALRESVVLGIAGAGGVGYLMQESIATLRYDTTAAIVIAIAVVVYAIETLARIARRHLL</sequence>
<keyword evidence="6 7" id="KW-0472">Membrane</keyword>
<evidence type="ECO:0000256" key="6">
    <source>
        <dbReference type="ARBA" id="ARBA00023136"/>
    </source>
</evidence>
<evidence type="ECO:0000256" key="2">
    <source>
        <dbReference type="ARBA" id="ARBA00022448"/>
    </source>
</evidence>
<dbReference type="PROSITE" id="PS50928">
    <property type="entry name" value="ABC_TM1"/>
    <property type="match status" value="2"/>
</dbReference>
<gene>
    <name evidence="10" type="ORF">SAMN05421833_15320</name>
</gene>
<comment type="subcellular location">
    <subcellularLocation>
        <location evidence="1 7">Cell membrane</location>
        <topology evidence="1 7">Multi-pass membrane protein</topology>
    </subcellularLocation>
</comment>
<keyword evidence="11" id="KW-1185">Reference proteome</keyword>
<evidence type="ECO:0000313" key="10">
    <source>
        <dbReference type="EMBL" id="SIS24710.1"/>
    </source>
</evidence>
<feature type="domain" description="ABC transmembrane type-1" evidence="9">
    <location>
        <begin position="394"/>
        <end position="577"/>
    </location>
</feature>
<dbReference type="EMBL" id="FTNI01000053">
    <property type="protein sequence ID" value="SIS24710.1"/>
    <property type="molecule type" value="Genomic_DNA"/>
</dbReference>
<keyword evidence="4 7" id="KW-0812">Transmembrane</keyword>
<feature type="region of interest" description="Disordered" evidence="8">
    <location>
        <begin position="297"/>
        <end position="329"/>
    </location>
</feature>
<feature type="compositionally biased region" description="Low complexity" evidence="8">
    <location>
        <begin position="306"/>
        <end position="323"/>
    </location>
</feature>
<keyword evidence="3" id="KW-1003">Cell membrane</keyword>
<dbReference type="AlphaFoldDB" id="A0A1N7HJ46"/>
<feature type="transmembrane region" description="Helical" evidence="7">
    <location>
        <begin position="261"/>
        <end position="281"/>
    </location>
</feature>
<evidence type="ECO:0000256" key="5">
    <source>
        <dbReference type="ARBA" id="ARBA00022989"/>
    </source>
</evidence>
<feature type="transmembrane region" description="Helical" evidence="7">
    <location>
        <begin position="340"/>
        <end position="360"/>
    </location>
</feature>
<dbReference type="Pfam" id="PF00528">
    <property type="entry name" value="BPD_transp_1"/>
    <property type="match status" value="2"/>
</dbReference>
<keyword evidence="5 7" id="KW-1133">Transmembrane helix</keyword>
<dbReference type="NCBIfam" id="TIGR01097">
    <property type="entry name" value="PhnE"/>
    <property type="match status" value="1"/>
</dbReference>
<evidence type="ECO:0000256" key="8">
    <source>
        <dbReference type="SAM" id="MobiDB-lite"/>
    </source>
</evidence>
<dbReference type="STRING" id="58117.SAMN05421833_15320"/>
<dbReference type="GO" id="GO:0005886">
    <property type="term" value="C:plasma membrane"/>
    <property type="evidence" value="ECO:0007669"/>
    <property type="project" value="UniProtKB-SubCell"/>
</dbReference>
<dbReference type="Gene3D" id="1.10.3720.10">
    <property type="entry name" value="MetI-like"/>
    <property type="match status" value="2"/>
</dbReference>
<evidence type="ECO:0000256" key="4">
    <source>
        <dbReference type="ARBA" id="ARBA00022692"/>
    </source>
</evidence>
<dbReference type="PANTHER" id="PTHR30043">
    <property type="entry name" value="PHOSPHONATES TRANSPORT SYSTEM PERMEASE PROTEIN"/>
    <property type="match status" value="1"/>
</dbReference>
<evidence type="ECO:0000256" key="3">
    <source>
        <dbReference type="ARBA" id="ARBA00022475"/>
    </source>
</evidence>
<comment type="similarity">
    <text evidence="7">Belongs to the binding-protein-dependent transport system permease family.</text>
</comment>
<name>A0A1N7HJ46_9ACTN</name>
<proteinExistence type="inferred from homology"/>
<dbReference type="PANTHER" id="PTHR30043:SF1">
    <property type="entry name" value="ABC TRANSPORT SYSTEM PERMEASE PROTEIN P69"/>
    <property type="match status" value="1"/>
</dbReference>
<evidence type="ECO:0000256" key="7">
    <source>
        <dbReference type="RuleBase" id="RU363032"/>
    </source>
</evidence>
<feature type="transmembrane region" description="Helical" evidence="7">
    <location>
        <begin position="559"/>
        <end position="580"/>
    </location>
</feature>
<feature type="domain" description="ABC transmembrane type-1" evidence="9">
    <location>
        <begin position="95"/>
        <end position="278"/>
    </location>
</feature>
<dbReference type="GO" id="GO:0015416">
    <property type="term" value="F:ABC-type phosphonate transporter activity"/>
    <property type="evidence" value="ECO:0007669"/>
    <property type="project" value="InterPro"/>
</dbReference>
<accession>A0A1N7HJ46</accession>
<feature type="transmembrane region" description="Helical" evidence="7">
    <location>
        <begin position="38"/>
        <end position="59"/>
    </location>
</feature>
<dbReference type="InterPro" id="IPR000515">
    <property type="entry name" value="MetI-like"/>
</dbReference>
<dbReference type="InterPro" id="IPR005769">
    <property type="entry name" value="PhnE/PtxC"/>
</dbReference>
<dbReference type="Proteomes" id="UP000186096">
    <property type="component" value="Unassembled WGS sequence"/>
</dbReference>
<feature type="transmembrane region" description="Helical" evidence="7">
    <location>
        <begin position="398"/>
        <end position="421"/>
    </location>
</feature>
<keyword evidence="2 7" id="KW-0813">Transport</keyword>
<organism evidence="10 11">
    <name type="scientific">Microbispora rosea</name>
    <dbReference type="NCBI Taxonomy" id="58117"/>
    <lineage>
        <taxon>Bacteria</taxon>
        <taxon>Bacillati</taxon>
        <taxon>Actinomycetota</taxon>
        <taxon>Actinomycetes</taxon>
        <taxon>Streptosporangiales</taxon>
        <taxon>Streptosporangiaceae</taxon>
        <taxon>Microbispora</taxon>
    </lineage>
</organism>
<dbReference type="CDD" id="cd06261">
    <property type="entry name" value="TM_PBP2"/>
    <property type="match status" value="1"/>
</dbReference>
<feature type="transmembrane region" description="Helical" evidence="7">
    <location>
        <begin position="162"/>
        <end position="180"/>
    </location>
</feature>
<evidence type="ECO:0000313" key="11">
    <source>
        <dbReference type="Proteomes" id="UP000186096"/>
    </source>
</evidence>
<feature type="transmembrane region" description="Helical" evidence="7">
    <location>
        <begin position="91"/>
        <end position="121"/>
    </location>
</feature>
<evidence type="ECO:0000259" key="9">
    <source>
        <dbReference type="PROSITE" id="PS50928"/>
    </source>
</evidence>
<evidence type="ECO:0000256" key="1">
    <source>
        <dbReference type="ARBA" id="ARBA00004651"/>
    </source>
</evidence>
<feature type="transmembrane region" description="Helical" evidence="7">
    <location>
        <begin position="234"/>
        <end position="255"/>
    </location>
</feature>
<dbReference type="SUPFAM" id="SSF161098">
    <property type="entry name" value="MetI-like"/>
    <property type="match status" value="2"/>
</dbReference>